<name>A0A0C3AAM0_9AGAM</name>
<accession>A0A0C3AAM0</accession>
<dbReference type="HOGENOM" id="CLU_2543909_0_0_1"/>
<dbReference type="EMBL" id="KN822004">
    <property type="protein sequence ID" value="KIM70828.1"/>
    <property type="molecule type" value="Genomic_DNA"/>
</dbReference>
<reference evidence="1 2" key="1">
    <citation type="submission" date="2014-04" db="EMBL/GenBank/DDBJ databases">
        <authorList>
            <consortium name="DOE Joint Genome Institute"/>
            <person name="Kuo A."/>
            <person name="Kohler A."/>
            <person name="Nagy L.G."/>
            <person name="Floudas D."/>
            <person name="Copeland A."/>
            <person name="Barry K.W."/>
            <person name="Cichocki N."/>
            <person name="Veneault-Fourrey C."/>
            <person name="LaButti K."/>
            <person name="Lindquist E.A."/>
            <person name="Lipzen A."/>
            <person name="Lundell T."/>
            <person name="Morin E."/>
            <person name="Murat C."/>
            <person name="Sun H."/>
            <person name="Tunlid A."/>
            <person name="Henrissat B."/>
            <person name="Grigoriev I.V."/>
            <person name="Hibbett D.S."/>
            <person name="Martin F."/>
            <person name="Nordberg H.P."/>
            <person name="Cantor M.N."/>
            <person name="Hua S.X."/>
        </authorList>
    </citation>
    <scope>NUCLEOTIDE SEQUENCE [LARGE SCALE GENOMIC DNA]</scope>
    <source>
        <strain evidence="1 2">Foug A</strain>
    </source>
</reference>
<protein>
    <submittedName>
        <fullName evidence="1">Uncharacterized protein</fullName>
    </submittedName>
</protein>
<organism evidence="1 2">
    <name type="scientific">Scleroderma citrinum Foug A</name>
    <dbReference type="NCBI Taxonomy" id="1036808"/>
    <lineage>
        <taxon>Eukaryota</taxon>
        <taxon>Fungi</taxon>
        <taxon>Dikarya</taxon>
        <taxon>Basidiomycota</taxon>
        <taxon>Agaricomycotina</taxon>
        <taxon>Agaricomycetes</taxon>
        <taxon>Agaricomycetidae</taxon>
        <taxon>Boletales</taxon>
        <taxon>Sclerodermatineae</taxon>
        <taxon>Sclerodermataceae</taxon>
        <taxon>Scleroderma</taxon>
    </lineage>
</organism>
<dbReference type="InParanoid" id="A0A0C3AAM0"/>
<sequence length="83" mass="9203">MFQAVTEKMPPFRETSLSCTSPCLGHNPTTAKLQSVLACTLRSVLLFAKCRDVDMDALHAVQEMTTFRFDNVIPVATIQSRQG</sequence>
<evidence type="ECO:0000313" key="2">
    <source>
        <dbReference type="Proteomes" id="UP000053989"/>
    </source>
</evidence>
<reference evidence="2" key="2">
    <citation type="submission" date="2015-01" db="EMBL/GenBank/DDBJ databases">
        <title>Evolutionary Origins and Diversification of the Mycorrhizal Mutualists.</title>
        <authorList>
            <consortium name="DOE Joint Genome Institute"/>
            <consortium name="Mycorrhizal Genomics Consortium"/>
            <person name="Kohler A."/>
            <person name="Kuo A."/>
            <person name="Nagy L.G."/>
            <person name="Floudas D."/>
            <person name="Copeland A."/>
            <person name="Barry K.W."/>
            <person name="Cichocki N."/>
            <person name="Veneault-Fourrey C."/>
            <person name="LaButti K."/>
            <person name="Lindquist E.A."/>
            <person name="Lipzen A."/>
            <person name="Lundell T."/>
            <person name="Morin E."/>
            <person name="Murat C."/>
            <person name="Riley R."/>
            <person name="Ohm R."/>
            <person name="Sun H."/>
            <person name="Tunlid A."/>
            <person name="Henrissat B."/>
            <person name="Grigoriev I.V."/>
            <person name="Hibbett D.S."/>
            <person name="Martin F."/>
        </authorList>
    </citation>
    <scope>NUCLEOTIDE SEQUENCE [LARGE SCALE GENOMIC DNA]</scope>
    <source>
        <strain evidence="2">Foug A</strain>
    </source>
</reference>
<proteinExistence type="predicted"/>
<gene>
    <name evidence="1" type="ORF">SCLCIDRAFT_1206995</name>
</gene>
<evidence type="ECO:0000313" key="1">
    <source>
        <dbReference type="EMBL" id="KIM70828.1"/>
    </source>
</evidence>
<keyword evidence="2" id="KW-1185">Reference proteome</keyword>
<dbReference type="AlphaFoldDB" id="A0A0C3AAM0"/>
<dbReference type="Proteomes" id="UP000053989">
    <property type="component" value="Unassembled WGS sequence"/>
</dbReference>